<feature type="compositionally biased region" description="Pro residues" evidence="1">
    <location>
        <begin position="394"/>
        <end position="403"/>
    </location>
</feature>
<evidence type="ECO:0000256" key="1">
    <source>
        <dbReference type="SAM" id="MobiDB-lite"/>
    </source>
</evidence>
<feature type="compositionally biased region" description="Acidic residues" evidence="1">
    <location>
        <begin position="276"/>
        <end position="293"/>
    </location>
</feature>
<protein>
    <submittedName>
        <fullName evidence="2">Predicted protein</fullName>
    </submittedName>
</protein>
<evidence type="ECO:0000313" key="3">
    <source>
        <dbReference type="Proteomes" id="UP000001876"/>
    </source>
</evidence>
<dbReference type="GO" id="GO:0032807">
    <property type="term" value="C:DNA ligase IV complex"/>
    <property type="evidence" value="ECO:0007669"/>
    <property type="project" value="TreeGrafter"/>
</dbReference>
<reference evidence="2 3" key="1">
    <citation type="journal article" date="2009" name="Science">
        <title>Green evolution and dynamic adaptations revealed by genomes of the marine picoeukaryotes Micromonas.</title>
        <authorList>
            <person name="Worden A.Z."/>
            <person name="Lee J.H."/>
            <person name="Mock T."/>
            <person name="Rouze P."/>
            <person name="Simmons M.P."/>
            <person name="Aerts A.L."/>
            <person name="Allen A.E."/>
            <person name="Cuvelier M.L."/>
            <person name="Derelle E."/>
            <person name="Everett M.V."/>
            <person name="Foulon E."/>
            <person name="Grimwood J."/>
            <person name="Gundlach H."/>
            <person name="Henrissat B."/>
            <person name="Napoli C."/>
            <person name="McDonald S.M."/>
            <person name="Parker M.S."/>
            <person name="Rombauts S."/>
            <person name="Salamov A."/>
            <person name="Von Dassow P."/>
            <person name="Badger J.H."/>
            <person name="Coutinho P.M."/>
            <person name="Demir E."/>
            <person name="Dubchak I."/>
            <person name="Gentemann C."/>
            <person name="Eikrem W."/>
            <person name="Gready J.E."/>
            <person name="John U."/>
            <person name="Lanier W."/>
            <person name="Lindquist E.A."/>
            <person name="Lucas S."/>
            <person name="Mayer K.F."/>
            <person name="Moreau H."/>
            <person name="Not F."/>
            <person name="Otillar R."/>
            <person name="Panaud O."/>
            <person name="Pangilinan J."/>
            <person name="Paulsen I."/>
            <person name="Piegu B."/>
            <person name="Poliakov A."/>
            <person name="Robbens S."/>
            <person name="Schmutz J."/>
            <person name="Toulza E."/>
            <person name="Wyss T."/>
            <person name="Zelensky A."/>
            <person name="Zhou K."/>
            <person name="Armbrust E.V."/>
            <person name="Bhattacharya D."/>
            <person name="Goodenough U.W."/>
            <person name="Van de Peer Y."/>
            <person name="Grigoriev I.V."/>
        </authorList>
    </citation>
    <scope>NUCLEOTIDE SEQUENCE [LARGE SCALE GENOMIC DNA]</scope>
    <source>
        <strain evidence="2 3">CCMP1545</strain>
    </source>
</reference>
<dbReference type="PANTHER" id="PTHR28559:SF1">
    <property type="entry name" value="DNA REPAIR PROTEIN XRCC4"/>
    <property type="match status" value="1"/>
</dbReference>
<dbReference type="SUPFAM" id="SSF58022">
    <property type="entry name" value="XRCC4, C-terminal oligomerization domain"/>
    <property type="match status" value="1"/>
</dbReference>
<dbReference type="GO" id="GO:0006310">
    <property type="term" value="P:DNA recombination"/>
    <property type="evidence" value="ECO:0007669"/>
    <property type="project" value="InterPro"/>
</dbReference>
<organism evidence="3">
    <name type="scientific">Micromonas pusilla (strain CCMP1545)</name>
    <name type="common">Picoplanktonic green alga</name>
    <dbReference type="NCBI Taxonomy" id="564608"/>
    <lineage>
        <taxon>Eukaryota</taxon>
        <taxon>Viridiplantae</taxon>
        <taxon>Chlorophyta</taxon>
        <taxon>Mamiellophyceae</taxon>
        <taxon>Mamiellales</taxon>
        <taxon>Mamiellaceae</taxon>
        <taxon>Micromonas</taxon>
    </lineage>
</organism>
<dbReference type="EMBL" id="GG663744">
    <property type="protein sequence ID" value="EEH54470.1"/>
    <property type="molecule type" value="Genomic_DNA"/>
</dbReference>
<dbReference type="RefSeq" id="XP_003061840.1">
    <property type="nucleotide sequence ID" value="XM_003061794.1"/>
</dbReference>
<dbReference type="PANTHER" id="PTHR28559">
    <property type="entry name" value="DNA REPAIR PROTEIN XRCC4"/>
    <property type="match status" value="1"/>
</dbReference>
<dbReference type="InterPro" id="IPR010585">
    <property type="entry name" value="DNA_repair_prot_XRCC4"/>
</dbReference>
<dbReference type="Proteomes" id="UP000001876">
    <property type="component" value="Unassembled WGS sequence"/>
</dbReference>
<evidence type="ECO:0000313" key="2">
    <source>
        <dbReference type="EMBL" id="EEH54470.1"/>
    </source>
</evidence>
<keyword evidence="3" id="KW-1185">Reference proteome</keyword>
<feature type="compositionally biased region" description="Polar residues" evidence="1">
    <location>
        <begin position="450"/>
        <end position="460"/>
    </location>
</feature>
<name>C1N1K9_MICPC</name>
<dbReference type="GO" id="GO:0003677">
    <property type="term" value="F:DNA binding"/>
    <property type="evidence" value="ECO:0007669"/>
    <property type="project" value="InterPro"/>
</dbReference>
<gene>
    <name evidence="2" type="ORF">MICPUCDRAFT_41770</name>
</gene>
<proteinExistence type="predicted"/>
<accession>C1N1K9</accession>
<dbReference type="OMA" id="WHERAVM"/>
<feature type="region of interest" description="Disordered" evidence="1">
    <location>
        <begin position="1"/>
        <end position="35"/>
    </location>
</feature>
<dbReference type="AlphaFoldDB" id="C1N1K9"/>
<feature type="region of interest" description="Disordered" evidence="1">
    <location>
        <begin position="254"/>
        <end position="489"/>
    </location>
</feature>
<feature type="compositionally biased region" description="Low complexity" evidence="1">
    <location>
        <begin position="335"/>
        <end position="344"/>
    </location>
</feature>
<dbReference type="KEGG" id="mpp:MICPUCDRAFT_41770"/>
<sequence length="489" mass="51502">MAAPAPSEADETTVSLLDVAAPVDDAPNSETPPPKTRRLYVLVDWRHRDRAFDVLATDGDGARAWRGTAREPANAPFPDWHERAVMALAGIDASERFAFEFAFGDDDGALRWRWHEAAGAQISNAATTTISTPPPPPARVAAPATAKGARRVGQVTLKRLAPADALGARHVVGRVLCAYATQQTSHRRKIIRSTRDAAAREEEARETRKEIKAWTDAKDAWEREYHRKVARLMNSKKAELRRLDEALEAARDENDALRARVESGGGGRGGASSDASSDDDGGDEGMEDTDDEREAMKAAKAKAAARRYAEVRGGGGARKAKATTTTTTTKRRKVAGGASAAATDRPTDPPPVAPDDDATATLPIEGGGDSLRTGASGSVLDDLLSDAGAKPSQPRAPPPPPPSRLGGTRATVGNPVGEGGGDASDDDPLSLLNPTPSAAATSEVVETQPAARQSQQTQNAGVAGGGKRRRGRQGGKNPFEDMDTLLGDF</sequence>
<dbReference type="GeneID" id="9687016"/>
<dbReference type="GO" id="GO:0005958">
    <property type="term" value="C:DNA-dependent protein kinase-DNA ligase 4 complex"/>
    <property type="evidence" value="ECO:0007669"/>
    <property type="project" value="TreeGrafter"/>
</dbReference>
<dbReference type="GO" id="GO:0006303">
    <property type="term" value="P:double-strand break repair via nonhomologous end joining"/>
    <property type="evidence" value="ECO:0007669"/>
    <property type="project" value="TreeGrafter"/>
</dbReference>
<dbReference type="GO" id="GO:0010165">
    <property type="term" value="P:response to X-ray"/>
    <property type="evidence" value="ECO:0007669"/>
    <property type="project" value="TreeGrafter"/>
</dbReference>